<dbReference type="InterPro" id="IPR001375">
    <property type="entry name" value="Peptidase_S9_cat"/>
</dbReference>
<dbReference type="Gene3D" id="2.120.10.30">
    <property type="entry name" value="TolB, C-terminal domain"/>
    <property type="match status" value="1"/>
</dbReference>
<dbReference type="SUPFAM" id="SSF53474">
    <property type="entry name" value="alpha/beta-Hydrolases"/>
    <property type="match status" value="1"/>
</dbReference>
<reference evidence="5" key="1">
    <citation type="submission" date="2016-10" db="EMBL/GenBank/DDBJ databases">
        <authorList>
            <person name="Varghese N."/>
            <person name="Submissions S."/>
        </authorList>
    </citation>
    <scope>NUCLEOTIDE SEQUENCE [LARGE SCALE GENOMIC DNA]</scope>
    <source>
        <strain evidence="5">DSM 44718</strain>
    </source>
</reference>
<evidence type="ECO:0000256" key="1">
    <source>
        <dbReference type="ARBA" id="ARBA00022801"/>
    </source>
</evidence>
<name>A0A1H3U9N7_9ACTN</name>
<dbReference type="GO" id="GO:0004252">
    <property type="term" value="F:serine-type endopeptidase activity"/>
    <property type="evidence" value="ECO:0007669"/>
    <property type="project" value="TreeGrafter"/>
</dbReference>
<dbReference type="Pfam" id="PF07676">
    <property type="entry name" value="PD40"/>
    <property type="match status" value="1"/>
</dbReference>
<dbReference type="InterPro" id="IPR011659">
    <property type="entry name" value="WD40"/>
</dbReference>
<dbReference type="SUPFAM" id="SSF82171">
    <property type="entry name" value="DPP6 N-terminal domain-like"/>
    <property type="match status" value="1"/>
</dbReference>
<keyword evidence="4" id="KW-0645">Protease</keyword>
<dbReference type="AlphaFoldDB" id="A0A1H3U9N7"/>
<dbReference type="GO" id="GO:0004177">
    <property type="term" value="F:aminopeptidase activity"/>
    <property type="evidence" value="ECO:0007669"/>
    <property type="project" value="UniProtKB-KW"/>
</dbReference>
<dbReference type="InterPro" id="IPR011042">
    <property type="entry name" value="6-blade_b-propeller_TolB-like"/>
</dbReference>
<keyword evidence="5" id="KW-1185">Reference proteome</keyword>
<gene>
    <name evidence="4" type="ORF">SAMN05421684_6722</name>
</gene>
<evidence type="ECO:0000259" key="3">
    <source>
        <dbReference type="Pfam" id="PF00326"/>
    </source>
</evidence>
<evidence type="ECO:0000256" key="2">
    <source>
        <dbReference type="ARBA" id="ARBA00022825"/>
    </source>
</evidence>
<dbReference type="PANTHER" id="PTHR42776">
    <property type="entry name" value="SERINE PEPTIDASE S9 FAMILY MEMBER"/>
    <property type="match status" value="1"/>
</dbReference>
<sequence length="644" mass="68483">MFTTATGEALAPCFVAPRVRGLAVAPDGDRYALEIDTMTSSGGRLPPAVWLGRIGTPPRPAFVGRQVTLLSGGVALYRARSVERPGRDALWRRDETAAAEEIAAPPGGVAGYRAATRSGVVVYATRTPHSADAVLFDGGQPVGSLRGDGGGRPRLVLLRPGCEPTALPDPPDGVLDGAFDLSADGTRIVATCRLRGGTAYRTVLLVAECDRHDRWRWRTVLDDPEGSFAHPVLSPDGRRIVCMRGDSGRRRSGNNAGTPPDTALWIADLDPPGGARRVAAELECRAGEAAWSPDGERLYVCADRCGNRPVYEITVDGGYRRLTAVGAFEQVAAAGDAVYALRSALDSPPAPVVIRASAVPGRRGPYPLGMPAAAGRPGTLERVSVVTEDGHRVHGWLCRPPSTGRKVPLQVWLHGGPYASWAAWSWRWNPWLAVRRGYAVLLPDPAPSIGYGRAFRRRAWGDWSGAPRTDVLSIVAEVRGRPGIDASRVAVLGSSFGGFLVNLLVTRSDAFQAAVSHAGMWDLAAFASGSVVAAPFIAEFGHPVDPAGAGYAAHSPRTGAAAVRTPILVSHGSRDDKVPYTEALAQYADLCHLGKPVRLLLLSDEGHEIARAANVQLWYECVFAFLAHVLDGVPFEVPGPLRRA</sequence>
<dbReference type="EMBL" id="FNQB01000004">
    <property type="protein sequence ID" value="SDZ58525.1"/>
    <property type="molecule type" value="Genomic_DNA"/>
</dbReference>
<dbReference type="PANTHER" id="PTHR42776:SF4">
    <property type="entry name" value="ACYLAMINO-ACID-RELEASING ENZYME"/>
    <property type="match status" value="1"/>
</dbReference>
<keyword evidence="2" id="KW-0720">Serine protease</keyword>
<dbReference type="GO" id="GO:0006508">
    <property type="term" value="P:proteolysis"/>
    <property type="evidence" value="ECO:0007669"/>
    <property type="project" value="InterPro"/>
</dbReference>
<dbReference type="Pfam" id="PF00326">
    <property type="entry name" value="Peptidase_S9"/>
    <property type="match status" value="1"/>
</dbReference>
<evidence type="ECO:0000313" key="4">
    <source>
        <dbReference type="EMBL" id="SDZ58525.1"/>
    </source>
</evidence>
<proteinExistence type="predicted"/>
<evidence type="ECO:0000313" key="5">
    <source>
        <dbReference type="Proteomes" id="UP000199632"/>
    </source>
</evidence>
<organism evidence="4 5">
    <name type="scientific">Asanoa ishikariensis</name>
    <dbReference type="NCBI Taxonomy" id="137265"/>
    <lineage>
        <taxon>Bacteria</taxon>
        <taxon>Bacillati</taxon>
        <taxon>Actinomycetota</taxon>
        <taxon>Actinomycetes</taxon>
        <taxon>Micromonosporales</taxon>
        <taxon>Micromonosporaceae</taxon>
        <taxon>Asanoa</taxon>
    </lineage>
</organism>
<feature type="domain" description="Peptidase S9 prolyl oligopeptidase catalytic" evidence="3">
    <location>
        <begin position="424"/>
        <end position="631"/>
    </location>
</feature>
<dbReference type="RefSeq" id="WP_090801022.1">
    <property type="nucleotide sequence ID" value="NZ_BOND01000006.1"/>
</dbReference>
<dbReference type="Gene3D" id="3.40.50.1820">
    <property type="entry name" value="alpha/beta hydrolase"/>
    <property type="match status" value="1"/>
</dbReference>
<dbReference type="OrthoDB" id="262125at2"/>
<accession>A0A1H3U9N7</accession>
<protein>
    <submittedName>
        <fullName evidence="4">Dipeptidyl aminopeptidase/acylaminoacyl peptidase</fullName>
    </submittedName>
</protein>
<dbReference type="InterPro" id="IPR029058">
    <property type="entry name" value="AB_hydrolase_fold"/>
</dbReference>
<keyword evidence="4" id="KW-0031">Aminopeptidase</keyword>
<dbReference type="Proteomes" id="UP000199632">
    <property type="component" value="Unassembled WGS sequence"/>
</dbReference>
<keyword evidence="1" id="KW-0378">Hydrolase</keyword>